<organism evidence="5 6">
    <name type="scientific">Pseudomonas abyssi</name>
    <dbReference type="NCBI Taxonomy" id="170540"/>
    <lineage>
        <taxon>Bacteria</taxon>
        <taxon>Pseudomonadati</taxon>
        <taxon>Pseudomonadota</taxon>
        <taxon>Gammaproteobacteria</taxon>
        <taxon>Pseudomonadales</taxon>
        <taxon>Pseudomonadaceae</taxon>
        <taxon>Pseudomonas</taxon>
    </lineage>
</organism>
<dbReference type="PANTHER" id="PTHR35038:SF8">
    <property type="entry name" value="C-TYPE POLYHEME CYTOCHROME OMCC"/>
    <property type="match status" value="1"/>
</dbReference>
<keyword evidence="2" id="KW-0802">TPR repeat</keyword>
<sequence length="776" mass="86146">MRQKNNNKQDPTVSPPHWRLILPALLILAAAGIWWLTRAEPNTSTLDTSVATRSQPSAPTPAAEVSPSPVSTLSTGPEYVGRQTCASCHAEQSEQFNGSHHDQAMQEANAQTVLGDFADQTFNFGGVTSRFFQREEQFWVNTANAEGEYSDYRVDYTFGVYPLQQYLLAMPGGRYQAFSVAWDARPAEEGGQRWFQLNPDVNGDDPVKALHWTGRQFNWNLMCAECHSTNLERNFDSVSNSYNTGWSEIDVSCEACHGPASNHLQWATHPDSHPEMADTLGLTVRFDERQGVNWLPNASGHPERTVPRTSEKEIQACAACHSRRAQLFDDRQDAGLLVENYLLSTLDQGLYHPDGQIQDEVFVHGSFLQSKMYQAGVTCSDCHNPHSLELRLPGDGVCLQCHQANQYQTPKHHFHSTAAGSACVDCHMPATTYMEVDPRRDHSLRVPRPDLSVTLAPPNACNQCHTDQSAEWAAEHVQQWYGHTPQGLQQYAEVFAHARAGASGAEQGLLELLANESQPAIARATAASMLQSWPGPEVAQSLFVALRAEDPQIRLGALQAVSSYPPITRWQLVSHLLEAPERVVRLQAAAQLLDIPPEQMRGDDIKRLRDAQDAYLAAQQANADDTSAQLNIGVFYQTRGQLALAEDAYQRAIELDPYFIAAYVNLADLYRASFRDPDAERLLKTGLQQLPEAAPLHFSLGLLNVRNKQMDQALSALRQAVMLDPDTSRYRYVLAVGLNSTGQRAEALAELEEGLQRNPHSQTLLTLRQQLQSGQP</sequence>
<feature type="domain" description="Cytochrome c-552/4" evidence="4">
    <location>
        <begin position="84"/>
        <end position="110"/>
    </location>
</feature>
<protein>
    <recommendedName>
        <fullName evidence="4">Cytochrome c-552/4 domain-containing protein</fullName>
    </recommendedName>
</protein>
<dbReference type="AlphaFoldDB" id="A0A2A3MDR6"/>
<dbReference type="Pfam" id="PF13181">
    <property type="entry name" value="TPR_8"/>
    <property type="match status" value="2"/>
</dbReference>
<keyword evidence="1" id="KW-0732">Signal</keyword>
<dbReference type="PANTHER" id="PTHR35038">
    <property type="entry name" value="DISSIMILATORY SULFITE REDUCTASE SIRA"/>
    <property type="match status" value="1"/>
</dbReference>
<dbReference type="InterPro" id="IPR051829">
    <property type="entry name" value="Multiheme_Cytochr_ET"/>
</dbReference>
<evidence type="ECO:0000256" key="2">
    <source>
        <dbReference type="PROSITE-ProRule" id="PRU00339"/>
    </source>
</evidence>
<dbReference type="Pfam" id="PF13435">
    <property type="entry name" value="Cytochrome_C554"/>
    <property type="match status" value="2"/>
</dbReference>
<evidence type="ECO:0000256" key="1">
    <source>
        <dbReference type="ARBA" id="ARBA00022729"/>
    </source>
</evidence>
<dbReference type="RefSeq" id="WP_096005986.1">
    <property type="nucleotide sequence ID" value="NZ_NTMR01000026.1"/>
</dbReference>
<dbReference type="SMART" id="SM00028">
    <property type="entry name" value="TPR"/>
    <property type="match status" value="4"/>
</dbReference>
<dbReference type="Pfam" id="PF02335">
    <property type="entry name" value="Cytochrom_C552"/>
    <property type="match status" value="1"/>
</dbReference>
<dbReference type="InterPro" id="IPR019734">
    <property type="entry name" value="TPR_rpt"/>
</dbReference>
<proteinExistence type="predicted"/>
<keyword evidence="6" id="KW-1185">Reference proteome</keyword>
<feature type="region of interest" description="Disordered" evidence="3">
    <location>
        <begin position="46"/>
        <end position="77"/>
    </location>
</feature>
<evidence type="ECO:0000259" key="4">
    <source>
        <dbReference type="Pfam" id="PF13435"/>
    </source>
</evidence>
<feature type="repeat" description="TPR" evidence="2">
    <location>
        <begin position="694"/>
        <end position="727"/>
    </location>
</feature>
<evidence type="ECO:0000313" key="5">
    <source>
        <dbReference type="EMBL" id="PBK02980.1"/>
    </source>
</evidence>
<dbReference type="SUPFAM" id="SSF48452">
    <property type="entry name" value="TPR-like"/>
    <property type="match status" value="1"/>
</dbReference>
<accession>A0A2A3MDR6</accession>
<feature type="compositionally biased region" description="Polar residues" evidence="3">
    <location>
        <begin position="46"/>
        <end position="57"/>
    </location>
</feature>
<dbReference type="Gene3D" id="1.25.10.10">
    <property type="entry name" value="Leucine-rich Repeat Variant"/>
    <property type="match status" value="1"/>
</dbReference>
<dbReference type="InterPro" id="IPR011989">
    <property type="entry name" value="ARM-like"/>
</dbReference>
<dbReference type="EMBL" id="NTMR01000026">
    <property type="protein sequence ID" value="PBK02980.1"/>
    <property type="molecule type" value="Genomic_DNA"/>
</dbReference>
<dbReference type="InterPro" id="IPR003321">
    <property type="entry name" value="Cyt_c552"/>
</dbReference>
<reference evidence="5 6" key="1">
    <citation type="submission" date="2017-09" db="EMBL/GenBank/DDBJ databases">
        <title>Pseudomonas abyssi sp. nov. isolated from Abyssopelagic Water.</title>
        <authorList>
            <person name="Wei Y."/>
        </authorList>
    </citation>
    <scope>NUCLEOTIDE SEQUENCE [LARGE SCALE GENOMIC DNA]</scope>
    <source>
        <strain evidence="5 6">MT5</strain>
    </source>
</reference>
<name>A0A2A3MDR6_9PSED</name>
<dbReference type="SUPFAM" id="SSF48695">
    <property type="entry name" value="Multiheme cytochromes"/>
    <property type="match status" value="1"/>
</dbReference>
<evidence type="ECO:0000313" key="6">
    <source>
        <dbReference type="Proteomes" id="UP000242313"/>
    </source>
</evidence>
<dbReference type="GO" id="GO:0042279">
    <property type="term" value="F:nitrite reductase (cytochrome, ammonia-forming) activity"/>
    <property type="evidence" value="ECO:0007669"/>
    <property type="project" value="InterPro"/>
</dbReference>
<dbReference type="InterPro" id="IPR036280">
    <property type="entry name" value="Multihaem_cyt_sf"/>
</dbReference>
<dbReference type="PROSITE" id="PS50005">
    <property type="entry name" value="TPR"/>
    <property type="match status" value="2"/>
</dbReference>
<dbReference type="InterPro" id="IPR023155">
    <property type="entry name" value="Cyt_c-552/4"/>
</dbReference>
<evidence type="ECO:0000256" key="3">
    <source>
        <dbReference type="SAM" id="MobiDB-lite"/>
    </source>
</evidence>
<dbReference type="PROSITE" id="PS50293">
    <property type="entry name" value="TPR_REGION"/>
    <property type="match status" value="1"/>
</dbReference>
<feature type="repeat" description="TPR" evidence="2">
    <location>
        <begin position="626"/>
        <end position="659"/>
    </location>
</feature>
<gene>
    <name evidence="5" type="ORF">CNQ84_16770</name>
</gene>
<dbReference type="Gene3D" id="1.25.40.10">
    <property type="entry name" value="Tetratricopeptide repeat domain"/>
    <property type="match status" value="2"/>
</dbReference>
<dbReference type="Proteomes" id="UP000242313">
    <property type="component" value="Unassembled WGS sequence"/>
</dbReference>
<feature type="domain" description="Cytochrome c-552/4" evidence="4">
    <location>
        <begin position="217"/>
        <end position="258"/>
    </location>
</feature>
<dbReference type="GO" id="GO:0042597">
    <property type="term" value="C:periplasmic space"/>
    <property type="evidence" value="ECO:0007669"/>
    <property type="project" value="InterPro"/>
</dbReference>
<comment type="caution">
    <text evidence="5">The sequence shown here is derived from an EMBL/GenBank/DDBJ whole genome shotgun (WGS) entry which is preliminary data.</text>
</comment>
<dbReference type="Gene3D" id="1.10.1130.10">
    <property type="entry name" value="Flavocytochrome C3, Chain A"/>
    <property type="match status" value="2"/>
</dbReference>
<dbReference type="InterPro" id="IPR011990">
    <property type="entry name" value="TPR-like_helical_dom_sf"/>
</dbReference>